<dbReference type="OMA" id="TSISHYA"/>
<dbReference type="RefSeq" id="XP_038069803.1">
    <property type="nucleotide sequence ID" value="XM_038213875.1"/>
</dbReference>
<dbReference type="GeneID" id="119739041"/>
<evidence type="ECO:0000313" key="3">
    <source>
        <dbReference type="Proteomes" id="UP000887568"/>
    </source>
</evidence>
<reference evidence="2" key="1">
    <citation type="submission" date="2022-11" db="UniProtKB">
        <authorList>
            <consortium name="EnsemblMetazoa"/>
        </authorList>
    </citation>
    <scope>IDENTIFICATION</scope>
</reference>
<dbReference type="Gene3D" id="3.30.420.10">
    <property type="entry name" value="Ribonuclease H-like superfamily/Ribonuclease H"/>
    <property type="match status" value="1"/>
</dbReference>
<organism evidence="2 3">
    <name type="scientific">Patiria miniata</name>
    <name type="common">Bat star</name>
    <name type="synonym">Asterina miniata</name>
    <dbReference type="NCBI Taxonomy" id="46514"/>
    <lineage>
        <taxon>Eukaryota</taxon>
        <taxon>Metazoa</taxon>
        <taxon>Echinodermata</taxon>
        <taxon>Eleutherozoa</taxon>
        <taxon>Asterozoa</taxon>
        <taxon>Asteroidea</taxon>
        <taxon>Valvatacea</taxon>
        <taxon>Valvatida</taxon>
        <taxon>Asterinidae</taxon>
        <taxon>Patiria</taxon>
    </lineage>
</organism>
<evidence type="ECO:0000259" key="1">
    <source>
        <dbReference type="PROSITE" id="PS50994"/>
    </source>
</evidence>
<dbReference type="Pfam" id="PF17921">
    <property type="entry name" value="Integrase_H2C2"/>
    <property type="match status" value="1"/>
</dbReference>
<dbReference type="Proteomes" id="UP000887568">
    <property type="component" value="Unplaced"/>
</dbReference>
<dbReference type="InterPro" id="IPR001584">
    <property type="entry name" value="Integrase_cat-core"/>
</dbReference>
<dbReference type="InterPro" id="IPR050951">
    <property type="entry name" value="Retrovirus_Pol_polyprotein"/>
</dbReference>
<evidence type="ECO:0000313" key="2">
    <source>
        <dbReference type="EnsemblMetazoa" id="XP_038069803.1"/>
    </source>
</evidence>
<dbReference type="Gene3D" id="1.10.340.70">
    <property type="match status" value="1"/>
</dbReference>
<dbReference type="InterPro" id="IPR041588">
    <property type="entry name" value="Integrase_H2C2"/>
</dbReference>
<sequence>MPHNPLLRQYWQSRSHLAIVNDLLLYDERIVFPRTMHLEILDCIHQGHLGITKCRARAQMSVWWPGLSKGIEEMVTKCTTCAKERPQIKEPLMPASFPSRPWERLGMSLFQHFGNVYLLVIDYFSRWIEVKQLNEQTSHSGIAALKPIFAVHGIPNIVMSDNGPQFSAKTFQQFAAMYGFVHATSSPRYPQANGEAERAVRTAKALLKKNSDPYLALLTWCIDEDLDKVRTREDAYRSAQQMTFNKRHKAQELPTLQPGYLVWIRDQNHEGKGVEKSQSL</sequence>
<dbReference type="PANTHER" id="PTHR37984">
    <property type="entry name" value="PROTEIN CBG26694"/>
    <property type="match status" value="1"/>
</dbReference>
<dbReference type="OrthoDB" id="10054198at2759"/>
<protein>
    <recommendedName>
        <fullName evidence="1">Integrase catalytic domain-containing protein</fullName>
    </recommendedName>
</protein>
<dbReference type="InterPro" id="IPR012337">
    <property type="entry name" value="RNaseH-like_sf"/>
</dbReference>
<keyword evidence="3" id="KW-1185">Reference proteome</keyword>
<dbReference type="SUPFAM" id="SSF53098">
    <property type="entry name" value="Ribonuclease H-like"/>
    <property type="match status" value="1"/>
</dbReference>
<dbReference type="PANTHER" id="PTHR37984:SF9">
    <property type="entry name" value="INTEGRASE CATALYTIC DOMAIN-CONTAINING PROTEIN"/>
    <property type="match status" value="1"/>
</dbReference>
<accession>A0A914B1L5</accession>
<dbReference type="EnsemblMetazoa" id="XM_038213875.1">
    <property type="protein sequence ID" value="XP_038069803.1"/>
    <property type="gene ID" value="LOC119739041"/>
</dbReference>
<dbReference type="PROSITE" id="PS50994">
    <property type="entry name" value="INTEGRASE"/>
    <property type="match status" value="1"/>
</dbReference>
<dbReference type="GO" id="GO:0015074">
    <property type="term" value="P:DNA integration"/>
    <property type="evidence" value="ECO:0007669"/>
    <property type="project" value="InterPro"/>
</dbReference>
<dbReference type="GO" id="GO:0003676">
    <property type="term" value="F:nucleic acid binding"/>
    <property type="evidence" value="ECO:0007669"/>
    <property type="project" value="InterPro"/>
</dbReference>
<dbReference type="FunFam" id="1.10.340.70:FF:000003">
    <property type="entry name" value="Protein CBG25708"/>
    <property type="match status" value="1"/>
</dbReference>
<feature type="domain" description="Integrase catalytic" evidence="1">
    <location>
        <begin position="94"/>
        <end position="266"/>
    </location>
</feature>
<dbReference type="Pfam" id="PF00665">
    <property type="entry name" value="rve"/>
    <property type="match status" value="1"/>
</dbReference>
<dbReference type="AlphaFoldDB" id="A0A914B1L5"/>
<name>A0A914B1L5_PATMI</name>
<dbReference type="FunFam" id="3.30.420.10:FF:000063">
    <property type="entry name" value="Retrovirus-related Pol polyprotein from transposon 297-like Protein"/>
    <property type="match status" value="1"/>
</dbReference>
<proteinExistence type="predicted"/>
<dbReference type="InterPro" id="IPR036397">
    <property type="entry name" value="RNaseH_sf"/>
</dbReference>